<sequence length="1399" mass="155710">MFKRVKRPSREYAKKRAAIAITCSCKTTPLWSLEETAEVREMREFRMKKKERREIAMKVMVECDGGDGVALGCLDGGGVRGGDWDWEGEGCGVLRVWEEERRNSQAPIRMNPPPANVSCKLNMKIKGLSVPVLGFVFLLGVFLESVHGRPLASLTRPRPANAAAFARWLVSQSSWGVLNTIASDLGGAPFGNVVSFSDGLPNKGSGIPYFYLTTLDPTASNALKDQRSSFTISEYPVGTCGKKDPENPTCAKITLTGKLKLLDGKSDEAIYAQTALFSKHSEMKAEDSSRVSGGKVNRITCMLLPLCNCQSSLPPQTLKFNPSPPFPSFFFFFPPPFTKSLLSQNPKPPRKSLLLRASSADTKTLPQSAIQRIAEKLRSLGYIEDNNDKQPPQILNSGSPGEIFVPLPNQLPKHRVGHTFDPSWSTPENPVPEPGTGTAIRRYNELRREVWKEKKAERARRAAGEKEAVPTLAELKLSPGELRRLRKVGIGLDKRLKIGKAGITEGIVNGIHERWRRVELVKIRCEDMSRLNMKRTHDLLERKTGGLVIWRSGSIIVLYRGADYKYPYFFNDNSTTASTSDELHLDFGAHGEKENCLPDTEETKSAAHVMSNRITQTFLIKGVGSQNRVRFQLPGEAQLAEEADHLLEGLGPRFTDWYGYDPLPVDADLLPAIVPGYRKPFRLLPYGVKPGLTNDEMTTLRRLGRPLPCHFALGRNRKLQGLAAAIIRLWEKCEIAKIAVKKGVQNTNSELMAEELKLSVGRDYGDMPECILTWLTGGTTLSRDKEFIVFYRGKDFLPASVSSAIEQRRKYGIHGLEIRKDNTLSSRQAHEHEPGTLERASEAEHGMNDQKPKVVSEIRKLRSTEATISRTSSKLSLALAKKARAEKLLSELEMEEIQQQPEIDKEGITEEERYMLRKVGLRMKPFLLLGRRGVFDGTVENMHLHWKYRELVKIICGERSIEEVHARARTLEAESGGILVSVDRTSKGYAIIVYRGKNYKRPASLRPRTLLNKREALKRSIEAQRRESLKLHVLKLSRNVDDLKLKMVSYLLSPLDEERDNRNSAEYTRSDTHLETCPMRPDCDPGMEEARDRHGGNFTSSNTSGVNYALRGSPETTEPDLLRDGSPRCEDKEGDELNMEGEELDITESEPLSEGGKESGVVMEGEILDITESAHLSEQVKESGLGMGNYDVGQDVESTLATCPDNYETGDFVTSNAKPHNINICESSVLSPKSVLKVSAVENGSDSLPFKAARLSNRERLLLRKQALQMKKRPVLAIGRSNIVSGVAKAIKAHFQKHHLAIVNVKGRAKGTSVQEVVSKLEEATGAVLISQEPSKVILYRGWGAREEPGQAHGNNASDLREVITGRQGRPRAVISPELMSAIRLECGLPPNQENETVS</sequence>
<feature type="transmembrane region" description="Helical" evidence="12">
    <location>
        <begin position="128"/>
        <end position="146"/>
    </location>
</feature>
<dbReference type="SUPFAM" id="SSF75471">
    <property type="entry name" value="YhbY-like"/>
    <property type="match status" value="4"/>
</dbReference>
<dbReference type="SUPFAM" id="SSF50475">
    <property type="entry name" value="FMN-binding split barrel"/>
    <property type="match status" value="1"/>
</dbReference>
<keyword evidence="12" id="KW-0472">Membrane</keyword>
<evidence type="ECO:0000256" key="10">
    <source>
        <dbReference type="PROSITE-ProRule" id="PRU00626"/>
    </source>
</evidence>
<keyword evidence="12" id="KW-0812">Transmembrane</keyword>
<dbReference type="SMART" id="SM01103">
    <property type="entry name" value="CRS1_YhbY"/>
    <property type="match status" value="4"/>
</dbReference>
<evidence type="ECO:0000313" key="14">
    <source>
        <dbReference type="EMBL" id="KAK3010597.1"/>
    </source>
</evidence>
<keyword evidence="9" id="KW-0687">Ribonucleoprotein</keyword>
<dbReference type="GO" id="GO:1990904">
    <property type="term" value="C:ribonucleoprotein complex"/>
    <property type="evidence" value="ECO:0007669"/>
    <property type="project" value="UniProtKB-KW"/>
</dbReference>
<dbReference type="InterPro" id="IPR001890">
    <property type="entry name" value="RNA-binding_CRM"/>
</dbReference>
<dbReference type="PANTHER" id="PTHR31846">
    <property type="entry name" value="CRS1 / YHBY (CRM) DOMAIN-CONTAINING PROTEIN"/>
    <property type="match status" value="1"/>
</dbReference>
<protein>
    <recommendedName>
        <fullName evidence="13">CRM domain-containing protein</fullName>
    </recommendedName>
</protein>
<evidence type="ECO:0000256" key="6">
    <source>
        <dbReference type="ARBA" id="ARBA00022884"/>
    </source>
</evidence>
<feature type="compositionally biased region" description="Basic and acidic residues" evidence="11">
    <location>
        <begin position="1120"/>
        <end position="1131"/>
    </location>
</feature>
<dbReference type="InterPro" id="IPR055343">
    <property type="entry name" value="CREG_beta-barrel"/>
</dbReference>
<accession>A0AA88VLT1</accession>
<feature type="compositionally biased region" description="Acidic residues" evidence="11">
    <location>
        <begin position="1132"/>
        <end position="1141"/>
    </location>
</feature>
<keyword evidence="5" id="KW-0677">Repeat</keyword>
<keyword evidence="15" id="KW-1185">Reference proteome</keyword>
<dbReference type="FunFam" id="3.30.110.60:FF:000003">
    <property type="entry name" value="CRM-domain containing factor CFM3B, chloroplastic"/>
    <property type="match status" value="1"/>
</dbReference>
<keyword evidence="6 10" id="KW-0694">RNA-binding</keyword>
<dbReference type="Gene3D" id="2.30.110.10">
    <property type="entry name" value="Electron Transport, Fmn-binding Protein, Chain A"/>
    <property type="match status" value="1"/>
</dbReference>
<dbReference type="GO" id="GO:0003729">
    <property type="term" value="F:mRNA binding"/>
    <property type="evidence" value="ECO:0007669"/>
    <property type="project" value="InterPro"/>
</dbReference>
<name>A0AA88VLT1_9ASTE</name>
<reference evidence="14" key="1">
    <citation type="submission" date="2022-12" db="EMBL/GenBank/DDBJ databases">
        <title>Draft genome assemblies for two species of Escallonia (Escalloniales).</title>
        <authorList>
            <person name="Chanderbali A."/>
            <person name="Dervinis C."/>
            <person name="Anghel I."/>
            <person name="Soltis D."/>
            <person name="Soltis P."/>
            <person name="Zapata F."/>
        </authorList>
    </citation>
    <scope>NUCLEOTIDE SEQUENCE</scope>
    <source>
        <strain evidence="14">UCBG64.0493</strain>
        <tissue evidence="14">Leaf</tissue>
    </source>
</reference>
<evidence type="ECO:0000256" key="1">
    <source>
        <dbReference type="ARBA" id="ARBA00004229"/>
    </source>
</evidence>
<feature type="domain" description="CRM" evidence="13">
    <location>
        <begin position="475"/>
        <end position="571"/>
    </location>
</feature>
<dbReference type="PROSITE" id="PS51295">
    <property type="entry name" value="CRM"/>
    <property type="match status" value="4"/>
</dbReference>
<dbReference type="InterPro" id="IPR012349">
    <property type="entry name" value="Split_barrel_FMN-bd"/>
</dbReference>
<dbReference type="EMBL" id="JAVXUP010001525">
    <property type="protein sequence ID" value="KAK3010597.1"/>
    <property type="molecule type" value="Genomic_DNA"/>
</dbReference>
<feature type="domain" description="CRM" evidence="13">
    <location>
        <begin position="906"/>
        <end position="1006"/>
    </location>
</feature>
<evidence type="ECO:0000313" key="15">
    <source>
        <dbReference type="Proteomes" id="UP001188597"/>
    </source>
</evidence>
<evidence type="ECO:0000256" key="4">
    <source>
        <dbReference type="ARBA" id="ARBA00022664"/>
    </source>
</evidence>
<keyword evidence="4" id="KW-0507">mRNA processing</keyword>
<dbReference type="PANTHER" id="PTHR31846:SF20">
    <property type="entry name" value="CRM-DOMAIN CONTAINING FACTOR CFM2, CHLOROPLASTIC"/>
    <property type="match status" value="1"/>
</dbReference>
<dbReference type="GO" id="GO:0000373">
    <property type="term" value="P:Group II intron splicing"/>
    <property type="evidence" value="ECO:0007669"/>
    <property type="project" value="UniProtKB-ARBA"/>
</dbReference>
<gene>
    <name evidence="14" type="ORF">RJ639_010773</name>
</gene>
<comment type="subcellular location">
    <subcellularLocation>
        <location evidence="1">Plastid</location>
        <location evidence="1">Chloroplast</location>
    </subcellularLocation>
</comment>
<evidence type="ECO:0000256" key="2">
    <source>
        <dbReference type="ARBA" id="ARBA00022528"/>
    </source>
</evidence>
<dbReference type="GO" id="GO:0006397">
    <property type="term" value="P:mRNA processing"/>
    <property type="evidence" value="ECO:0007669"/>
    <property type="project" value="UniProtKB-KW"/>
</dbReference>
<evidence type="ECO:0000259" key="13">
    <source>
        <dbReference type="PROSITE" id="PS51295"/>
    </source>
</evidence>
<dbReference type="Pfam" id="PF13883">
    <property type="entry name" value="CREG_beta-barrel"/>
    <property type="match status" value="1"/>
</dbReference>
<keyword evidence="7" id="KW-0809">Transit peptide</keyword>
<keyword evidence="12" id="KW-1133">Transmembrane helix</keyword>
<feature type="region of interest" description="Disordered" evidence="11">
    <location>
        <begin position="1076"/>
        <end position="1141"/>
    </location>
</feature>
<dbReference type="GO" id="GO:0009507">
    <property type="term" value="C:chloroplast"/>
    <property type="evidence" value="ECO:0007669"/>
    <property type="project" value="UniProtKB-SubCell"/>
</dbReference>
<feature type="compositionally biased region" description="Polar residues" evidence="11">
    <location>
        <begin position="1097"/>
        <end position="1106"/>
    </location>
</feature>
<keyword evidence="3" id="KW-0934">Plastid</keyword>
<proteinExistence type="predicted"/>
<evidence type="ECO:0000256" key="9">
    <source>
        <dbReference type="ARBA" id="ARBA00023274"/>
    </source>
</evidence>
<keyword evidence="2" id="KW-0150">Chloroplast</keyword>
<evidence type="ECO:0000256" key="3">
    <source>
        <dbReference type="ARBA" id="ARBA00022640"/>
    </source>
</evidence>
<dbReference type="FunFam" id="3.30.110.60:FF:000002">
    <property type="entry name" value="CRS2-associated factor 1, chloroplastic"/>
    <property type="match status" value="1"/>
</dbReference>
<feature type="domain" description="CRM" evidence="13">
    <location>
        <begin position="1253"/>
        <end position="1352"/>
    </location>
</feature>
<evidence type="ECO:0000256" key="7">
    <source>
        <dbReference type="ARBA" id="ARBA00022946"/>
    </source>
</evidence>
<comment type="caution">
    <text evidence="14">The sequence shown here is derived from an EMBL/GenBank/DDBJ whole genome shotgun (WGS) entry which is preliminary data.</text>
</comment>
<dbReference type="Gene3D" id="3.30.110.60">
    <property type="entry name" value="YhbY-like"/>
    <property type="match status" value="4"/>
</dbReference>
<dbReference type="Pfam" id="PF01985">
    <property type="entry name" value="CRS1_YhbY"/>
    <property type="match status" value="4"/>
</dbReference>
<organism evidence="14 15">
    <name type="scientific">Escallonia herrerae</name>
    <dbReference type="NCBI Taxonomy" id="1293975"/>
    <lineage>
        <taxon>Eukaryota</taxon>
        <taxon>Viridiplantae</taxon>
        <taxon>Streptophyta</taxon>
        <taxon>Embryophyta</taxon>
        <taxon>Tracheophyta</taxon>
        <taxon>Spermatophyta</taxon>
        <taxon>Magnoliopsida</taxon>
        <taxon>eudicotyledons</taxon>
        <taxon>Gunneridae</taxon>
        <taxon>Pentapetalae</taxon>
        <taxon>asterids</taxon>
        <taxon>campanulids</taxon>
        <taxon>Escalloniales</taxon>
        <taxon>Escalloniaceae</taxon>
        <taxon>Escallonia</taxon>
    </lineage>
</organism>
<keyword evidence="8" id="KW-0508">mRNA splicing</keyword>
<evidence type="ECO:0000256" key="11">
    <source>
        <dbReference type="SAM" id="MobiDB-lite"/>
    </source>
</evidence>
<feature type="region of interest" description="Disordered" evidence="11">
    <location>
        <begin position="822"/>
        <end position="853"/>
    </location>
</feature>
<feature type="region of interest" description="Disordered" evidence="11">
    <location>
        <begin position="419"/>
        <end position="438"/>
    </location>
</feature>
<dbReference type="InterPro" id="IPR045278">
    <property type="entry name" value="CRS1/CFM2/CFM3"/>
</dbReference>
<dbReference type="Proteomes" id="UP001188597">
    <property type="component" value="Unassembled WGS sequence"/>
</dbReference>
<evidence type="ECO:0000256" key="8">
    <source>
        <dbReference type="ARBA" id="ARBA00023187"/>
    </source>
</evidence>
<dbReference type="InterPro" id="IPR035920">
    <property type="entry name" value="YhbY-like_sf"/>
</dbReference>
<feature type="domain" description="CRM" evidence="13">
    <location>
        <begin position="690"/>
        <end position="803"/>
    </location>
</feature>
<evidence type="ECO:0000256" key="12">
    <source>
        <dbReference type="SAM" id="Phobius"/>
    </source>
</evidence>
<evidence type="ECO:0000256" key="5">
    <source>
        <dbReference type="ARBA" id="ARBA00022737"/>
    </source>
</evidence>